<proteinExistence type="predicted"/>
<organism evidence="2 3">
    <name type="scientific">Mucor velutinosus</name>
    <dbReference type="NCBI Taxonomy" id="708070"/>
    <lineage>
        <taxon>Eukaryota</taxon>
        <taxon>Fungi</taxon>
        <taxon>Fungi incertae sedis</taxon>
        <taxon>Mucoromycota</taxon>
        <taxon>Mucoromycotina</taxon>
        <taxon>Mucoromycetes</taxon>
        <taxon>Mucorales</taxon>
        <taxon>Mucorineae</taxon>
        <taxon>Mucoraceae</taxon>
        <taxon>Mucor</taxon>
    </lineage>
</organism>
<evidence type="ECO:0000256" key="1">
    <source>
        <dbReference type="SAM" id="MobiDB-lite"/>
    </source>
</evidence>
<feature type="compositionally biased region" description="Acidic residues" evidence="1">
    <location>
        <begin position="179"/>
        <end position="196"/>
    </location>
</feature>
<feature type="region of interest" description="Disordered" evidence="1">
    <location>
        <begin position="171"/>
        <end position="197"/>
    </location>
</feature>
<dbReference type="RefSeq" id="XP_064682426.1">
    <property type="nucleotide sequence ID" value="XM_064829924.1"/>
</dbReference>
<keyword evidence="3" id="KW-1185">Reference proteome</keyword>
<comment type="caution">
    <text evidence="2">The sequence shown here is derived from an EMBL/GenBank/DDBJ whole genome shotgun (WGS) entry which is preliminary data.</text>
</comment>
<dbReference type="EMBL" id="JASEJX010000014">
    <property type="protein sequence ID" value="KAK4515760.1"/>
    <property type="molecule type" value="Genomic_DNA"/>
</dbReference>
<feature type="compositionally biased region" description="Basic and acidic residues" evidence="1">
    <location>
        <begin position="44"/>
        <end position="56"/>
    </location>
</feature>
<gene>
    <name evidence="2" type="ORF">ATC70_010713</name>
</gene>
<dbReference type="GeneID" id="89954399"/>
<evidence type="ECO:0000313" key="3">
    <source>
        <dbReference type="Proteomes" id="UP001304243"/>
    </source>
</evidence>
<accession>A0AAN7DJJ3</accession>
<dbReference type="AlphaFoldDB" id="A0AAN7DJJ3"/>
<evidence type="ECO:0000313" key="2">
    <source>
        <dbReference type="EMBL" id="KAK4515760.1"/>
    </source>
</evidence>
<protein>
    <submittedName>
        <fullName evidence="2">Uncharacterized protein</fullName>
    </submittedName>
</protein>
<dbReference type="Proteomes" id="UP001304243">
    <property type="component" value="Unassembled WGS sequence"/>
</dbReference>
<sequence length="334" mass="36400">MLAMGQADEASFYKIDHVSAIARRVDLTKRNKVGYSASATSSSKKRENDRDIPVFPEAKKSKYTSLPASPAYENFKKQEWVSKFGKTLKEHIAERSCKECNGYFSKGDNCSNIAVRSSSSSSSNNNGAKVIREMTKHSHRRSVKTIADTAIALEKADFALQEKSKVLSADSSGTVDPLIDSDVEMSESDDSSNADEADLRAKTQATLVDGMAQVSVSETDLILNMSAQLCKFDTVLSAPPTMRPNSICVPIVVQNVVCFSYVDTGTTFSCITNEFFNYLGETALSGFRVNDDTNTSTTTNANIIITTNAYTSATNGNDELDVDVDLMHSVFVNI</sequence>
<feature type="region of interest" description="Disordered" evidence="1">
    <location>
        <begin position="34"/>
        <end position="56"/>
    </location>
</feature>
<name>A0AAN7DJJ3_9FUNG</name>
<reference evidence="2 3" key="1">
    <citation type="submission" date="2022-11" db="EMBL/GenBank/DDBJ databases">
        <title>Mucor velutinosus strain NIH1002 WGS.</title>
        <authorList>
            <person name="Subramanian P."/>
            <person name="Mullikin J.C."/>
            <person name="Segre J.A."/>
            <person name="Zelazny A.M."/>
        </authorList>
    </citation>
    <scope>NUCLEOTIDE SEQUENCE [LARGE SCALE GENOMIC DNA]</scope>
    <source>
        <strain evidence="2 3">NIH1002</strain>
    </source>
</reference>